<dbReference type="PANTHER" id="PTHR41260">
    <property type="entry name" value="PROTEIN ECSC"/>
    <property type="match status" value="1"/>
</dbReference>
<dbReference type="OrthoDB" id="10592574at2759"/>
<gene>
    <name evidence="1" type="ORF">DAPPUDRAFT_276405</name>
</gene>
<dbReference type="KEGG" id="dpx:DAPPUDRAFT_276405"/>
<dbReference type="HOGENOM" id="CLU_087250_0_0_1"/>
<accession>E9I5U5</accession>
<evidence type="ECO:0000313" key="1">
    <source>
        <dbReference type="EMBL" id="EFX60635.1"/>
    </source>
</evidence>
<dbReference type="EMBL" id="GL735889">
    <property type="protein sequence ID" value="EFX60635.1"/>
    <property type="molecule type" value="Genomic_DNA"/>
</dbReference>
<protein>
    <recommendedName>
        <fullName evidence="3">Peptidase</fullName>
    </recommendedName>
</protein>
<sequence length="275" mass="28793">MTTLPPSDLAALQTAVTLLETPSLTSKLSNLIGQPLESALNKLPAGTHAKIGELVQTALRKAADAALWSLDTQAQGHASNFLHKAMAATSGAVGGAFGFAALAVELPITTTLMLRSIADIARSEGFDLNQVQTKTACIEVFAFGGPSGKDDATESAYYAGRAFMAEAVQVAGKALADAAAQSGKLGLSGVTAGQTGTWMAKFIEYVASRFGIVITEKVAAQAVPLLGAITGATINTMFMDFYQDTAKGHFIVKRLEAQYGQDLVRTAYSDLMLRR</sequence>
<keyword evidence="2" id="KW-1185">Reference proteome</keyword>
<proteinExistence type="predicted"/>
<dbReference type="OMA" id="CLEVFAL"/>
<evidence type="ECO:0008006" key="3">
    <source>
        <dbReference type="Google" id="ProtNLM"/>
    </source>
</evidence>
<dbReference type="Proteomes" id="UP000000305">
    <property type="component" value="Unassembled WGS sequence"/>
</dbReference>
<reference evidence="1 2" key="1">
    <citation type="journal article" date="2011" name="Science">
        <title>The ecoresponsive genome of Daphnia pulex.</title>
        <authorList>
            <person name="Colbourne J.K."/>
            <person name="Pfrender M.E."/>
            <person name="Gilbert D."/>
            <person name="Thomas W.K."/>
            <person name="Tucker A."/>
            <person name="Oakley T.H."/>
            <person name="Tokishita S."/>
            <person name="Aerts A."/>
            <person name="Arnold G.J."/>
            <person name="Basu M.K."/>
            <person name="Bauer D.J."/>
            <person name="Caceres C.E."/>
            <person name="Carmel L."/>
            <person name="Casola C."/>
            <person name="Choi J.H."/>
            <person name="Detter J.C."/>
            <person name="Dong Q."/>
            <person name="Dusheyko S."/>
            <person name="Eads B.D."/>
            <person name="Frohlich T."/>
            <person name="Geiler-Samerotte K.A."/>
            <person name="Gerlach D."/>
            <person name="Hatcher P."/>
            <person name="Jogdeo S."/>
            <person name="Krijgsveld J."/>
            <person name="Kriventseva E.V."/>
            <person name="Kultz D."/>
            <person name="Laforsch C."/>
            <person name="Lindquist E."/>
            <person name="Lopez J."/>
            <person name="Manak J.R."/>
            <person name="Muller J."/>
            <person name="Pangilinan J."/>
            <person name="Patwardhan R.P."/>
            <person name="Pitluck S."/>
            <person name="Pritham E.J."/>
            <person name="Rechtsteiner A."/>
            <person name="Rho M."/>
            <person name="Rogozin I.B."/>
            <person name="Sakarya O."/>
            <person name="Salamov A."/>
            <person name="Schaack S."/>
            <person name="Shapiro H."/>
            <person name="Shiga Y."/>
            <person name="Skalitzky C."/>
            <person name="Smith Z."/>
            <person name="Souvorov A."/>
            <person name="Sung W."/>
            <person name="Tang Z."/>
            <person name="Tsuchiya D."/>
            <person name="Tu H."/>
            <person name="Vos H."/>
            <person name="Wang M."/>
            <person name="Wolf Y.I."/>
            <person name="Yamagata H."/>
            <person name="Yamada T."/>
            <person name="Ye Y."/>
            <person name="Shaw J.R."/>
            <person name="Andrews J."/>
            <person name="Crease T.J."/>
            <person name="Tang H."/>
            <person name="Lucas S.M."/>
            <person name="Robertson H.M."/>
            <person name="Bork P."/>
            <person name="Koonin E.V."/>
            <person name="Zdobnov E.M."/>
            <person name="Grigoriev I.V."/>
            <person name="Lynch M."/>
            <person name="Boore J.L."/>
        </authorList>
    </citation>
    <scope>NUCLEOTIDE SEQUENCE [LARGE SCALE GENOMIC DNA]</scope>
</reference>
<dbReference type="Pfam" id="PF12787">
    <property type="entry name" value="EcsC"/>
    <property type="match status" value="1"/>
</dbReference>
<dbReference type="InterPro" id="IPR024787">
    <property type="entry name" value="EcsC"/>
</dbReference>
<dbReference type="eggNOG" id="ENOG502SNAM">
    <property type="taxonomic scope" value="Eukaryota"/>
</dbReference>
<organism evidence="1 2">
    <name type="scientific">Daphnia pulex</name>
    <name type="common">Water flea</name>
    <dbReference type="NCBI Taxonomy" id="6669"/>
    <lineage>
        <taxon>Eukaryota</taxon>
        <taxon>Metazoa</taxon>
        <taxon>Ecdysozoa</taxon>
        <taxon>Arthropoda</taxon>
        <taxon>Crustacea</taxon>
        <taxon>Branchiopoda</taxon>
        <taxon>Diplostraca</taxon>
        <taxon>Cladocera</taxon>
        <taxon>Anomopoda</taxon>
        <taxon>Daphniidae</taxon>
        <taxon>Daphnia</taxon>
    </lineage>
</organism>
<name>E9I5U5_DAPPU</name>
<dbReference type="PANTHER" id="PTHR41260:SF1">
    <property type="entry name" value="PROTEIN ECSC"/>
    <property type="match status" value="1"/>
</dbReference>
<dbReference type="AlphaFoldDB" id="E9I5U5"/>
<dbReference type="InParanoid" id="E9I5U5"/>
<evidence type="ECO:0000313" key="2">
    <source>
        <dbReference type="Proteomes" id="UP000000305"/>
    </source>
</evidence>